<gene>
    <name evidence="3" type="ORF">G5C33_02020</name>
</gene>
<organism evidence="3 4">
    <name type="scientific">Stakelama tenebrarum</name>
    <dbReference type="NCBI Taxonomy" id="2711215"/>
    <lineage>
        <taxon>Bacteria</taxon>
        <taxon>Pseudomonadati</taxon>
        <taxon>Pseudomonadota</taxon>
        <taxon>Alphaproteobacteria</taxon>
        <taxon>Sphingomonadales</taxon>
        <taxon>Sphingomonadaceae</taxon>
        <taxon>Stakelama</taxon>
    </lineage>
</organism>
<dbReference type="Pfam" id="PF05016">
    <property type="entry name" value="ParE_toxin"/>
    <property type="match status" value="1"/>
</dbReference>
<accession>A0A6G6Y183</accession>
<dbReference type="InterPro" id="IPR035093">
    <property type="entry name" value="RelE/ParE_toxin_dom_sf"/>
</dbReference>
<proteinExistence type="inferred from homology"/>
<evidence type="ECO:0000313" key="3">
    <source>
        <dbReference type="EMBL" id="QIG78682.1"/>
    </source>
</evidence>
<sequence>MTRVHILPSADRDLGEIYHWIAQDDPLAAEAHVRRLVAAAQQLRDFPERGMARPEIGEGARSWAVGRYLLLYRTGKERVEIVRFLHGARDMGGAWDG</sequence>
<dbReference type="AlphaFoldDB" id="A0A6G6Y183"/>
<dbReference type="EMBL" id="CP049109">
    <property type="protein sequence ID" value="QIG78682.1"/>
    <property type="molecule type" value="Genomic_DNA"/>
</dbReference>
<protein>
    <submittedName>
        <fullName evidence="3">Type II toxin-antitoxin system RelE/ParE family toxin</fullName>
    </submittedName>
</protein>
<reference evidence="3 4" key="1">
    <citation type="submission" date="2020-02" db="EMBL/GenBank/DDBJ databases">
        <authorList>
            <person name="Zheng R.K."/>
            <person name="Sun C.M."/>
        </authorList>
    </citation>
    <scope>NUCLEOTIDE SEQUENCE [LARGE SCALE GENOMIC DNA]</scope>
    <source>
        <strain evidence="4">zrk23</strain>
    </source>
</reference>
<evidence type="ECO:0000256" key="2">
    <source>
        <dbReference type="ARBA" id="ARBA00022649"/>
    </source>
</evidence>
<keyword evidence="2" id="KW-1277">Toxin-antitoxin system</keyword>
<evidence type="ECO:0000256" key="1">
    <source>
        <dbReference type="ARBA" id="ARBA00006226"/>
    </source>
</evidence>
<dbReference type="InterPro" id="IPR051803">
    <property type="entry name" value="TA_system_RelE-like_toxin"/>
</dbReference>
<keyword evidence="4" id="KW-1185">Reference proteome</keyword>
<comment type="similarity">
    <text evidence="1">Belongs to the RelE toxin family.</text>
</comment>
<dbReference type="PANTHER" id="PTHR33755:SF6">
    <property type="entry name" value="PLASMID STABILIZATION SYSTEM PROTEIN"/>
    <property type="match status" value="1"/>
</dbReference>
<name>A0A6G6Y183_9SPHN</name>
<dbReference type="PANTHER" id="PTHR33755">
    <property type="entry name" value="TOXIN PARE1-RELATED"/>
    <property type="match status" value="1"/>
</dbReference>
<evidence type="ECO:0000313" key="4">
    <source>
        <dbReference type="Proteomes" id="UP000501568"/>
    </source>
</evidence>
<dbReference type="Gene3D" id="3.30.2310.20">
    <property type="entry name" value="RelE-like"/>
    <property type="match status" value="1"/>
</dbReference>
<dbReference type="InterPro" id="IPR007712">
    <property type="entry name" value="RelE/ParE_toxin"/>
</dbReference>
<dbReference type="Proteomes" id="UP000501568">
    <property type="component" value="Chromosome"/>
</dbReference>
<dbReference type="KEGG" id="spzr:G5C33_02020"/>
<dbReference type="RefSeq" id="WP_165325680.1">
    <property type="nucleotide sequence ID" value="NZ_CP049109.1"/>
</dbReference>